<dbReference type="OMA" id="GLCPACD"/>
<dbReference type="PANTHER" id="PTHR12864">
    <property type="entry name" value="RAN BINDING PROTEIN 9-RELATED"/>
    <property type="match status" value="1"/>
</dbReference>
<reference evidence="3 4" key="1">
    <citation type="journal article" date="2021" name="Nat. Plants">
        <title>The Taxus genome provides insights into paclitaxel biosynthesis.</title>
        <authorList>
            <person name="Xiong X."/>
            <person name="Gou J."/>
            <person name="Liao Q."/>
            <person name="Li Y."/>
            <person name="Zhou Q."/>
            <person name="Bi G."/>
            <person name="Li C."/>
            <person name="Du R."/>
            <person name="Wang X."/>
            <person name="Sun T."/>
            <person name="Guo L."/>
            <person name="Liang H."/>
            <person name="Lu P."/>
            <person name="Wu Y."/>
            <person name="Zhang Z."/>
            <person name="Ro D.K."/>
            <person name="Shang Y."/>
            <person name="Huang S."/>
            <person name="Yan J."/>
        </authorList>
    </citation>
    <scope>NUCLEOTIDE SEQUENCE [LARGE SCALE GENOMIC DNA]</scope>
    <source>
        <strain evidence="3">Ta-2019</strain>
    </source>
</reference>
<accession>A0AA38CHV8</accession>
<dbReference type="Gene3D" id="2.60.120.920">
    <property type="match status" value="1"/>
</dbReference>
<dbReference type="CDD" id="cd12885">
    <property type="entry name" value="SPRY_RanBP_like"/>
    <property type="match status" value="1"/>
</dbReference>
<dbReference type="AlphaFoldDB" id="A0AA38CHV8"/>
<keyword evidence="1" id="KW-0812">Transmembrane</keyword>
<evidence type="ECO:0000256" key="1">
    <source>
        <dbReference type="SAM" id="Phobius"/>
    </source>
</evidence>
<dbReference type="InterPro" id="IPR003877">
    <property type="entry name" value="SPRY_dom"/>
</dbReference>
<protein>
    <recommendedName>
        <fullName evidence="2">SPRY domain-containing protein</fullName>
    </recommendedName>
</protein>
<dbReference type="InterPro" id="IPR050618">
    <property type="entry name" value="Ubq-SigPath_Reg"/>
</dbReference>
<dbReference type="InterPro" id="IPR013320">
    <property type="entry name" value="ConA-like_dom_sf"/>
</dbReference>
<feature type="transmembrane region" description="Helical" evidence="1">
    <location>
        <begin position="7"/>
        <end position="28"/>
    </location>
</feature>
<dbReference type="EMBL" id="JAHRHJ020000010">
    <property type="protein sequence ID" value="KAH9297273.1"/>
    <property type="molecule type" value="Genomic_DNA"/>
</dbReference>
<keyword evidence="1" id="KW-1133">Transmembrane helix</keyword>
<dbReference type="Proteomes" id="UP000824469">
    <property type="component" value="Unassembled WGS sequence"/>
</dbReference>
<comment type="caution">
    <text evidence="3">The sequence shown here is derived from an EMBL/GenBank/DDBJ whole genome shotgun (WGS) entry which is preliminary data.</text>
</comment>
<dbReference type="SUPFAM" id="SSF49899">
    <property type="entry name" value="Concanavalin A-like lectins/glucanases"/>
    <property type="match status" value="1"/>
</dbReference>
<dbReference type="PROSITE" id="PS51257">
    <property type="entry name" value="PROKAR_LIPOPROTEIN"/>
    <property type="match status" value="1"/>
</dbReference>
<evidence type="ECO:0000259" key="2">
    <source>
        <dbReference type="Pfam" id="PF00622"/>
    </source>
</evidence>
<sequence length="472" mass="52381">MQAWKIGLAAAVPAAVAIACILYITSYWCSHRKSNPQTALVEVTSKPSLNLIRIANVWRDHYSYSHDYPLKIFNWRDHPSLIAEIVEHGWVTFGFTKTHAPSASNLWGLYNHFSNGGVEAEISWEMESGTDYLQKIRFNPGLPTKKNMNSLLPVQSVQAALPLPGPTLDLGGLSFPQQAYFEITMLAENGVQIKSLISFKSFGDDDNAKLISHSFGSENHLQHISSEMMPSNINADLEANYEVGGMAKKRLKSSSKGTHFQFSSLDPAGTPKIVSLGLAVGGTSHYQLPGCEPGSVGFHSSGLVFLNGMVHLDDQQEQYKPVSLEQAWGDVKTIVGCGFDPANGRVFYTMNGEQVHCLTCNSDEFHHPMYPTITANYDVTVLVNFGQSQFKYLPANDQRVANPCMKRPLQSNSVNFLSRSVYEDSGDLFSIGRIDAQWLGNLESSNSDMQHKHVYSETDSEFFEIHLDENNK</sequence>
<keyword evidence="1" id="KW-0472">Membrane</keyword>
<evidence type="ECO:0000313" key="4">
    <source>
        <dbReference type="Proteomes" id="UP000824469"/>
    </source>
</evidence>
<proteinExistence type="predicted"/>
<gene>
    <name evidence="3" type="ORF">KI387_028955</name>
</gene>
<dbReference type="Pfam" id="PF00622">
    <property type="entry name" value="SPRY"/>
    <property type="match status" value="1"/>
</dbReference>
<evidence type="ECO:0000313" key="3">
    <source>
        <dbReference type="EMBL" id="KAH9297273.1"/>
    </source>
</evidence>
<name>A0AA38CHV8_TAXCH</name>
<dbReference type="InterPro" id="IPR044736">
    <property type="entry name" value="Gid1/RanBPM/SPLA_SPRY"/>
</dbReference>
<organism evidence="3 4">
    <name type="scientific">Taxus chinensis</name>
    <name type="common">Chinese yew</name>
    <name type="synonym">Taxus wallichiana var. chinensis</name>
    <dbReference type="NCBI Taxonomy" id="29808"/>
    <lineage>
        <taxon>Eukaryota</taxon>
        <taxon>Viridiplantae</taxon>
        <taxon>Streptophyta</taxon>
        <taxon>Embryophyta</taxon>
        <taxon>Tracheophyta</taxon>
        <taxon>Spermatophyta</taxon>
        <taxon>Pinopsida</taxon>
        <taxon>Pinidae</taxon>
        <taxon>Conifers II</taxon>
        <taxon>Cupressales</taxon>
        <taxon>Taxaceae</taxon>
        <taxon>Taxus</taxon>
    </lineage>
</organism>
<dbReference type="InterPro" id="IPR043136">
    <property type="entry name" value="B30.2/SPRY_sf"/>
</dbReference>
<feature type="domain" description="SPRY" evidence="2">
    <location>
        <begin position="269"/>
        <end position="387"/>
    </location>
</feature>
<keyword evidence="4" id="KW-1185">Reference proteome</keyword>